<sequence length="76" mass="9008">MGIMKINVDIDCTPAEARAFMGLPDFEPMQKRTLEVMEKRMMEQLEHFTPDTLLKMWMQPALSAEWFQDMLRRATK</sequence>
<evidence type="ECO:0000313" key="1">
    <source>
        <dbReference type="EMBL" id="PPQ31181.1"/>
    </source>
</evidence>
<comment type="caution">
    <text evidence="1">The sequence shown here is derived from an EMBL/GenBank/DDBJ whole genome shotgun (WGS) entry which is preliminary data.</text>
</comment>
<keyword evidence="2" id="KW-1185">Reference proteome</keyword>
<dbReference type="Pfam" id="PF20099">
    <property type="entry name" value="DUF6489"/>
    <property type="match status" value="1"/>
</dbReference>
<name>A0A2S6N9A6_9HYPH</name>
<dbReference type="InterPro" id="IPR045502">
    <property type="entry name" value="DUF6489"/>
</dbReference>
<gene>
    <name evidence="1" type="ORF">CCR94_09895</name>
</gene>
<dbReference type="AlphaFoldDB" id="A0A2S6N9A6"/>
<organism evidence="1 2">
    <name type="scientific">Rhodoblastus sphagnicola</name>
    <dbReference type="NCBI Taxonomy" id="333368"/>
    <lineage>
        <taxon>Bacteria</taxon>
        <taxon>Pseudomonadati</taxon>
        <taxon>Pseudomonadota</taxon>
        <taxon>Alphaproteobacteria</taxon>
        <taxon>Hyphomicrobiales</taxon>
        <taxon>Rhodoblastaceae</taxon>
        <taxon>Rhodoblastus</taxon>
    </lineage>
</organism>
<dbReference type="Proteomes" id="UP000239089">
    <property type="component" value="Unassembled WGS sequence"/>
</dbReference>
<dbReference type="EMBL" id="NHSJ01000063">
    <property type="protein sequence ID" value="PPQ31181.1"/>
    <property type="molecule type" value="Genomic_DNA"/>
</dbReference>
<reference evidence="1 2" key="1">
    <citation type="journal article" date="2018" name="Arch. Microbiol.">
        <title>New insights into the metabolic potential of the phototrophic purple bacterium Rhodopila globiformis DSM 161(T) from its draft genome sequence and evidence for a vanadium-dependent nitrogenase.</title>
        <authorList>
            <person name="Imhoff J.F."/>
            <person name="Rahn T."/>
            <person name="Kunzel S."/>
            <person name="Neulinger S.C."/>
        </authorList>
    </citation>
    <scope>NUCLEOTIDE SEQUENCE [LARGE SCALE GENOMIC DNA]</scope>
    <source>
        <strain evidence="1 2">DSM 16996</strain>
    </source>
</reference>
<evidence type="ECO:0000313" key="2">
    <source>
        <dbReference type="Proteomes" id="UP000239089"/>
    </source>
</evidence>
<protein>
    <recommendedName>
        <fullName evidence="3">Ribosomal protein S1</fullName>
    </recommendedName>
</protein>
<accession>A0A2S6N9A6</accession>
<proteinExistence type="predicted"/>
<evidence type="ECO:0008006" key="3">
    <source>
        <dbReference type="Google" id="ProtNLM"/>
    </source>
</evidence>